<name>A0A1B0ZSC1_9RHOB</name>
<evidence type="ECO:0000256" key="6">
    <source>
        <dbReference type="ARBA" id="ARBA00023136"/>
    </source>
</evidence>
<keyword evidence="6 7" id="KW-0472">Membrane</keyword>
<keyword evidence="10" id="KW-1185">Reference proteome</keyword>
<dbReference type="PATRIC" id="fig|60890.4.peg.2064"/>
<organism evidence="8 10">
    <name type="scientific">Phaeobacter gallaeciensis</name>
    <dbReference type="NCBI Taxonomy" id="60890"/>
    <lineage>
        <taxon>Bacteria</taxon>
        <taxon>Pseudomonadati</taxon>
        <taxon>Pseudomonadota</taxon>
        <taxon>Alphaproteobacteria</taxon>
        <taxon>Rhodobacterales</taxon>
        <taxon>Roseobacteraceae</taxon>
        <taxon>Phaeobacter</taxon>
    </lineage>
</organism>
<accession>A0A1B0ZSC1</accession>
<dbReference type="RefSeq" id="WP_065271904.1">
    <property type="nucleotide sequence ID" value="NZ_CP015124.1"/>
</dbReference>
<evidence type="ECO:0000313" key="8">
    <source>
        <dbReference type="EMBL" id="ANP37024.1"/>
    </source>
</evidence>
<dbReference type="InterPro" id="IPR004776">
    <property type="entry name" value="Mem_transp_PIN-like"/>
</dbReference>
<dbReference type="GO" id="GO:0055085">
    <property type="term" value="P:transmembrane transport"/>
    <property type="evidence" value="ECO:0007669"/>
    <property type="project" value="InterPro"/>
</dbReference>
<dbReference type="EMBL" id="JARCJK010000006">
    <property type="protein sequence ID" value="MDE4166695.1"/>
    <property type="molecule type" value="Genomic_DNA"/>
</dbReference>
<feature type="transmembrane region" description="Helical" evidence="7">
    <location>
        <begin position="35"/>
        <end position="54"/>
    </location>
</feature>
<evidence type="ECO:0000256" key="2">
    <source>
        <dbReference type="ARBA" id="ARBA00022448"/>
    </source>
</evidence>
<evidence type="ECO:0000256" key="1">
    <source>
        <dbReference type="ARBA" id="ARBA00004141"/>
    </source>
</evidence>
<feature type="transmembrane region" description="Helical" evidence="7">
    <location>
        <begin position="172"/>
        <end position="193"/>
    </location>
</feature>
<dbReference type="Pfam" id="PF03547">
    <property type="entry name" value="Mem_trans"/>
    <property type="match status" value="2"/>
</dbReference>
<keyword evidence="3" id="KW-1003">Cell membrane</keyword>
<dbReference type="OrthoDB" id="9810457at2"/>
<dbReference type="PANTHER" id="PTHR36838">
    <property type="entry name" value="AUXIN EFFLUX CARRIER FAMILY PROTEIN"/>
    <property type="match status" value="1"/>
</dbReference>
<keyword evidence="4 7" id="KW-0812">Transmembrane</keyword>
<evidence type="ECO:0000256" key="7">
    <source>
        <dbReference type="SAM" id="Phobius"/>
    </source>
</evidence>
<dbReference type="AlphaFoldDB" id="A0A1B0ZSC1"/>
<dbReference type="Proteomes" id="UP000092565">
    <property type="component" value="Chromosome"/>
</dbReference>
<feature type="transmembrane region" description="Helical" evidence="7">
    <location>
        <begin position="66"/>
        <end position="86"/>
    </location>
</feature>
<evidence type="ECO:0000256" key="5">
    <source>
        <dbReference type="ARBA" id="ARBA00022989"/>
    </source>
</evidence>
<evidence type="ECO:0000256" key="3">
    <source>
        <dbReference type="ARBA" id="ARBA00022475"/>
    </source>
</evidence>
<dbReference type="Proteomes" id="UP001218364">
    <property type="component" value="Unassembled WGS sequence"/>
</dbReference>
<evidence type="ECO:0000313" key="10">
    <source>
        <dbReference type="Proteomes" id="UP000092565"/>
    </source>
</evidence>
<evidence type="ECO:0000313" key="9">
    <source>
        <dbReference type="EMBL" id="MDE4166695.1"/>
    </source>
</evidence>
<feature type="transmembrane region" description="Helical" evidence="7">
    <location>
        <begin position="199"/>
        <end position="217"/>
    </location>
</feature>
<reference evidence="9 11" key="2">
    <citation type="submission" date="2023-02" db="EMBL/GenBank/DDBJ databases">
        <title>Population genomics of bacteria associated with diatom.</title>
        <authorList>
            <person name="Xie J."/>
            <person name="Wang H."/>
        </authorList>
    </citation>
    <scope>NUCLEOTIDE SEQUENCE [LARGE SCALE GENOMIC DNA]</scope>
    <source>
        <strain evidence="9 11">PT47_8</strain>
    </source>
</reference>
<evidence type="ECO:0000313" key="11">
    <source>
        <dbReference type="Proteomes" id="UP001218364"/>
    </source>
</evidence>
<evidence type="ECO:0000256" key="4">
    <source>
        <dbReference type="ARBA" id="ARBA00022692"/>
    </source>
</evidence>
<comment type="subcellular location">
    <subcellularLocation>
        <location evidence="1">Membrane</location>
        <topology evidence="1">Multi-pass membrane protein</topology>
    </subcellularLocation>
</comment>
<dbReference type="EMBL" id="CP015124">
    <property type="protein sequence ID" value="ANP37024.1"/>
    <property type="molecule type" value="Genomic_DNA"/>
</dbReference>
<feature type="transmembrane region" description="Helical" evidence="7">
    <location>
        <begin position="293"/>
        <end position="313"/>
    </location>
</feature>
<keyword evidence="2" id="KW-0813">Transport</keyword>
<dbReference type="PANTHER" id="PTHR36838:SF3">
    <property type="entry name" value="TRANSPORTER AUXIN EFFLUX CARRIER EC FAMILY"/>
    <property type="match status" value="1"/>
</dbReference>
<protein>
    <submittedName>
        <fullName evidence="8 9">Transporter</fullName>
    </submittedName>
</protein>
<feature type="transmembrane region" description="Helical" evidence="7">
    <location>
        <begin position="107"/>
        <end position="128"/>
    </location>
</feature>
<sequence length="314" mass="32820">MGAILSITFPIYAALGLGYGIVWKGWFTPEDMRRFGAYVLNIALPALIFSAVAARNPAEVFQPGYVLAYGLGGIATIAVSFVLFTLRGVDPRRRALGVMGSTCPNNGFVGYPIMLLTFPDLAGVILALNLLVENLILIPTCLLLMELAGSTPGQPLLPKLRGILWNMAKMPMLIALALGLVVSASGFALPGPFLRFVDMLAASAGALSLVVIGGSLVGLPMHGNRSLAAQIAASKLLLHPALVAGAAAVLLWAGLVTMPKELHSAVILSAAMPMFGIYTVLAQRQGLEGAASLAMLTATSLAFVTLTVLLWLLV</sequence>
<keyword evidence="5 7" id="KW-1133">Transmembrane helix</keyword>
<gene>
    <name evidence="8" type="ORF">JL2886_02132</name>
    <name evidence="9" type="ORF">PXK24_13425</name>
</gene>
<feature type="transmembrane region" description="Helical" evidence="7">
    <location>
        <begin position="262"/>
        <end position="281"/>
    </location>
</feature>
<reference evidence="8 10" key="1">
    <citation type="submission" date="2016-04" db="EMBL/GenBank/DDBJ databases">
        <authorList>
            <person name="Evans L.H."/>
            <person name="Alamgir A."/>
            <person name="Owens N."/>
            <person name="Weber N.D."/>
            <person name="Virtaneva K."/>
            <person name="Barbian K."/>
            <person name="Babar A."/>
            <person name="Rosenke K."/>
        </authorList>
    </citation>
    <scope>NUCLEOTIDE SEQUENCE [LARGE SCALE GENOMIC DNA]</scope>
    <source>
        <strain evidence="8 10">JL2886</strain>
    </source>
</reference>
<feature type="transmembrane region" description="Helical" evidence="7">
    <location>
        <begin position="6"/>
        <end position="23"/>
    </location>
</feature>
<proteinExistence type="predicted"/>
<feature type="transmembrane region" description="Helical" evidence="7">
    <location>
        <begin position="237"/>
        <end position="256"/>
    </location>
</feature>
<dbReference type="GO" id="GO:0016020">
    <property type="term" value="C:membrane"/>
    <property type="evidence" value="ECO:0007669"/>
    <property type="project" value="UniProtKB-SubCell"/>
</dbReference>